<proteinExistence type="predicted"/>
<feature type="region of interest" description="Disordered" evidence="1">
    <location>
        <begin position="22"/>
        <end position="69"/>
    </location>
</feature>
<organism evidence="2 3">
    <name type="scientific">Zizania palustris</name>
    <name type="common">Northern wild rice</name>
    <dbReference type="NCBI Taxonomy" id="103762"/>
    <lineage>
        <taxon>Eukaryota</taxon>
        <taxon>Viridiplantae</taxon>
        <taxon>Streptophyta</taxon>
        <taxon>Embryophyta</taxon>
        <taxon>Tracheophyta</taxon>
        <taxon>Spermatophyta</taxon>
        <taxon>Magnoliopsida</taxon>
        <taxon>Liliopsida</taxon>
        <taxon>Poales</taxon>
        <taxon>Poaceae</taxon>
        <taxon>BOP clade</taxon>
        <taxon>Oryzoideae</taxon>
        <taxon>Oryzeae</taxon>
        <taxon>Zizaniinae</taxon>
        <taxon>Zizania</taxon>
    </lineage>
</organism>
<dbReference type="EMBL" id="JAAALK010000286">
    <property type="protein sequence ID" value="KAG8063069.1"/>
    <property type="molecule type" value="Genomic_DNA"/>
</dbReference>
<evidence type="ECO:0000313" key="3">
    <source>
        <dbReference type="Proteomes" id="UP000729402"/>
    </source>
</evidence>
<comment type="caution">
    <text evidence="2">The sequence shown here is derived from an EMBL/GenBank/DDBJ whole genome shotgun (WGS) entry which is preliminary data.</text>
</comment>
<name>A0A8J5SW47_ZIZPA</name>
<reference evidence="2" key="2">
    <citation type="submission" date="2021-02" db="EMBL/GenBank/DDBJ databases">
        <authorList>
            <person name="Kimball J.A."/>
            <person name="Haas M.W."/>
            <person name="Macchietto M."/>
            <person name="Kono T."/>
            <person name="Duquette J."/>
            <person name="Shao M."/>
        </authorList>
    </citation>
    <scope>NUCLEOTIDE SEQUENCE</scope>
    <source>
        <tissue evidence="2">Fresh leaf tissue</tissue>
    </source>
</reference>
<feature type="compositionally biased region" description="Low complexity" evidence="1">
    <location>
        <begin position="31"/>
        <end position="44"/>
    </location>
</feature>
<sequence>MAEFGLDDHQDSEVICKVYRSPRGPAAEAPPSTQVLSSPSISVSSKRKVDGNHPEPPASVRPHWSAEEEVSGSKLQFITDDPFATQDDHHIEEMGVAPPEQEIDAGVEMVQTKDGPRSEMDVIAALAMGITVDDLLGPDRVEQAADPADTLQPTCPEQAVSFSNGGVPSLFVPTADDLTWFPDLIDSSPRAPVPSPTGRAF</sequence>
<keyword evidence="3" id="KW-1185">Reference proteome</keyword>
<protein>
    <recommendedName>
        <fullName evidence="4">NAC domain-containing protein</fullName>
    </recommendedName>
</protein>
<evidence type="ECO:0000256" key="1">
    <source>
        <dbReference type="SAM" id="MobiDB-lite"/>
    </source>
</evidence>
<dbReference type="AlphaFoldDB" id="A0A8J5SW47"/>
<evidence type="ECO:0000313" key="2">
    <source>
        <dbReference type="EMBL" id="KAG8063069.1"/>
    </source>
</evidence>
<evidence type="ECO:0008006" key="4">
    <source>
        <dbReference type="Google" id="ProtNLM"/>
    </source>
</evidence>
<dbReference type="Proteomes" id="UP000729402">
    <property type="component" value="Unassembled WGS sequence"/>
</dbReference>
<reference evidence="2" key="1">
    <citation type="journal article" date="2021" name="bioRxiv">
        <title>Whole Genome Assembly and Annotation of Northern Wild Rice, Zizania palustris L., Supports a Whole Genome Duplication in the Zizania Genus.</title>
        <authorList>
            <person name="Haas M."/>
            <person name="Kono T."/>
            <person name="Macchietto M."/>
            <person name="Millas R."/>
            <person name="McGilp L."/>
            <person name="Shao M."/>
            <person name="Duquette J."/>
            <person name="Hirsch C.N."/>
            <person name="Kimball J."/>
        </authorList>
    </citation>
    <scope>NUCLEOTIDE SEQUENCE</scope>
    <source>
        <tissue evidence="2">Fresh leaf tissue</tissue>
    </source>
</reference>
<accession>A0A8J5SW47</accession>
<gene>
    <name evidence="2" type="ORF">GUJ93_ZPchr0003g17556</name>
</gene>